<name>A0A850HD72_9SPHN</name>
<feature type="domain" description="Glycosyl transferase family 1" evidence="2">
    <location>
        <begin position="173"/>
        <end position="328"/>
    </location>
</feature>
<dbReference type="InterPro" id="IPR028098">
    <property type="entry name" value="Glyco_trans_4-like_N"/>
</dbReference>
<dbReference type="Pfam" id="PF00534">
    <property type="entry name" value="Glycos_transf_1"/>
    <property type="match status" value="1"/>
</dbReference>
<feature type="domain" description="Glycosyltransferase subfamily 4-like N-terminal" evidence="3">
    <location>
        <begin position="47"/>
        <end position="153"/>
    </location>
</feature>
<organism evidence="4 5">
    <name type="scientific">Altererythrobacter lutimaris</name>
    <dbReference type="NCBI Taxonomy" id="2743979"/>
    <lineage>
        <taxon>Bacteria</taxon>
        <taxon>Pseudomonadati</taxon>
        <taxon>Pseudomonadota</taxon>
        <taxon>Alphaproteobacteria</taxon>
        <taxon>Sphingomonadales</taxon>
        <taxon>Erythrobacteraceae</taxon>
        <taxon>Altererythrobacter</taxon>
    </lineage>
</organism>
<reference evidence="4 5" key="1">
    <citation type="submission" date="2020-06" db="EMBL/GenBank/DDBJ databases">
        <title>Altererythrobacter lutimaris sp. nov., a marine bacterium isolated from a tidal flat.</title>
        <authorList>
            <person name="Kim D."/>
            <person name="Yoo Y."/>
            <person name="Kim J.-J."/>
        </authorList>
    </citation>
    <scope>NUCLEOTIDE SEQUENCE [LARGE SCALE GENOMIC DNA]</scope>
    <source>
        <strain evidence="4 5">JGD-16</strain>
    </source>
</reference>
<evidence type="ECO:0000259" key="2">
    <source>
        <dbReference type="Pfam" id="PF00534"/>
    </source>
</evidence>
<dbReference type="Gene3D" id="3.40.50.2000">
    <property type="entry name" value="Glycogen Phosphorylase B"/>
    <property type="match status" value="2"/>
</dbReference>
<keyword evidence="1 4" id="KW-0808">Transferase</keyword>
<evidence type="ECO:0000313" key="5">
    <source>
        <dbReference type="Proteomes" id="UP000546031"/>
    </source>
</evidence>
<protein>
    <submittedName>
        <fullName evidence="4">Glycosyltransferase family 4 protein</fullName>
    </submittedName>
</protein>
<evidence type="ECO:0000313" key="4">
    <source>
        <dbReference type="EMBL" id="NVE94946.1"/>
    </source>
</evidence>
<dbReference type="SUPFAM" id="SSF53756">
    <property type="entry name" value="UDP-Glycosyltransferase/glycogen phosphorylase"/>
    <property type="match status" value="1"/>
</dbReference>
<dbReference type="EMBL" id="JABWTA010000001">
    <property type="protein sequence ID" value="NVE94946.1"/>
    <property type="molecule type" value="Genomic_DNA"/>
</dbReference>
<dbReference type="Proteomes" id="UP000546031">
    <property type="component" value="Unassembled WGS sequence"/>
</dbReference>
<gene>
    <name evidence="4" type="ORF">HUO12_08565</name>
</gene>
<evidence type="ECO:0000259" key="3">
    <source>
        <dbReference type="Pfam" id="PF13439"/>
    </source>
</evidence>
<dbReference type="GO" id="GO:0009103">
    <property type="term" value="P:lipopolysaccharide biosynthetic process"/>
    <property type="evidence" value="ECO:0007669"/>
    <property type="project" value="TreeGrafter"/>
</dbReference>
<comment type="caution">
    <text evidence="4">The sequence shown here is derived from an EMBL/GenBank/DDBJ whole genome shotgun (WGS) entry which is preliminary data.</text>
</comment>
<dbReference type="PANTHER" id="PTHR46401:SF2">
    <property type="entry name" value="GLYCOSYLTRANSFERASE WBBK-RELATED"/>
    <property type="match status" value="1"/>
</dbReference>
<dbReference type="InterPro" id="IPR001296">
    <property type="entry name" value="Glyco_trans_1"/>
</dbReference>
<sequence>MVVRQLVDYLPSIAPEWSFLFLRSNELKEPLSAAPNTCEMVVEFGANHPLSMWFLPELIDLKGVDLFHSPSNILPARLPMNAVTTLHDVMWLMRPELCSARIWGKVERRFYQHGMKRALRRSDSIISVSEATRKDIIACDPSAGPKTTAILSGVSSNFRPSEVDARVLAKFGIAKNKYVLTVGQNAPYKNHESVIRGFAKAFADSPHMQLVLIQRRGLRDAALQRLCSDLRIDGRVRFVEPVDDDVLVQLYNGALALLHPSICEGFGMPLAEAMACGCPVITSDQSAMPEVTGGAALLVDPLNVEAIAHAQRRLATDADLRAELRAKGLERAAQLSWQRCAEQHLEVYKQVLQRTST</sequence>
<dbReference type="GO" id="GO:0016757">
    <property type="term" value="F:glycosyltransferase activity"/>
    <property type="evidence" value="ECO:0007669"/>
    <property type="project" value="InterPro"/>
</dbReference>
<dbReference type="Pfam" id="PF13439">
    <property type="entry name" value="Glyco_transf_4"/>
    <property type="match status" value="1"/>
</dbReference>
<proteinExistence type="predicted"/>
<keyword evidence="5" id="KW-1185">Reference proteome</keyword>
<accession>A0A850HD72</accession>
<dbReference type="PANTHER" id="PTHR46401">
    <property type="entry name" value="GLYCOSYLTRANSFERASE WBBK-RELATED"/>
    <property type="match status" value="1"/>
</dbReference>
<dbReference type="CDD" id="cd03809">
    <property type="entry name" value="GT4_MtfB-like"/>
    <property type="match status" value="1"/>
</dbReference>
<dbReference type="AlphaFoldDB" id="A0A850HD72"/>
<evidence type="ECO:0000256" key="1">
    <source>
        <dbReference type="ARBA" id="ARBA00022679"/>
    </source>
</evidence>
<dbReference type="RefSeq" id="WP_176273168.1">
    <property type="nucleotide sequence ID" value="NZ_JABWTA010000001.1"/>
</dbReference>